<accession>A0A645BH51</accession>
<comment type="caution">
    <text evidence="1">The sequence shown here is derived from an EMBL/GenBank/DDBJ whole genome shotgun (WGS) entry which is preliminary data.</text>
</comment>
<sequence>MNNVASVKDRLKNRSIATGKTMQELLTAYGLERTLYRLCKSNYAGNFTLKGGIFLYAVFDGNYSRATTDIDLLAHRISNDEKDMKRVFMEIFSLDADDPLRFDLDTLEVHPITEFKDYHGVNVSIMAYLDRTRIPISIDIGFGDVIVPGRVIMDFPVILSDECLRIYAYSLCSSVAEKFEAIVSLAYDNSRFKDYYDLYALSITHDFNGTEMTEAVRETFKNRHSSLNEIVAFEEGFSADPLRQSRWNAFVRRKKAMLPIRLSETIIMIQKLMQPVVEAVMKDSKLEASWSHEQQS</sequence>
<protein>
    <recommendedName>
        <fullName evidence="2">Nucleotidyl transferase AbiEii/AbiGii toxin family protein</fullName>
    </recommendedName>
</protein>
<evidence type="ECO:0008006" key="2">
    <source>
        <dbReference type="Google" id="ProtNLM"/>
    </source>
</evidence>
<reference evidence="1" key="1">
    <citation type="submission" date="2019-08" db="EMBL/GenBank/DDBJ databases">
        <authorList>
            <person name="Kucharzyk K."/>
            <person name="Murdoch R.W."/>
            <person name="Higgins S."/>
            <person name="Loffler F."/>
        </authorList>
    </citation>
    <scope>NUCLEOTIDE SEQUENCE</scope>
</reference>
<proteinExistence type="predicted"/>
<dbReference type="AlphaFoldDB" id="A0A645BH51"/>
<name>A0A645BH51_9ZZZZ</name>
<dbReference type="Pfam" id="PF08843">
    <property type="entry name" value="AbiEii"/>
    <property type="match status" value="1"/>
</dbReference>
<evidence type="ECO:0000313" key="1">
    <source>
        <dbReference type="EMBL" id="MPM63881.1"/>
    </source>
</evidence>
<dbReference type="InterPro" id="IPR014942">
    <property type="entry name" value="AbiEii"/>
</dbReference>
<gene>
    <name evidence="1" type="ORF">SDC9_110765</name>
</gene>
<dbReference type="EMBL" id="VSSQ01019652">
    <property type="protein sequence ID" value="MPM63881.1"/>
    <property type="molecule type" value="Genomic_DNA"/>
</dbReference>
<dbReference type="Gene3D" id="3.10.450.620">
    <property type="entry name" value="JHP933, nucleotidyltransferase-like core domain"/>
    <property type="match status" value="1"/>
</dbReference>
<organism evidence="1">
    <name type="scientific">bioreactor metagenome</name>
    <dbReference type="NCBI Taxonomy" id="1076179"/>
    <lineage>
        <taxon>unclassified sequences</taxon>
        <taxon>metagenomes</taxon>
        <taxon>ecological metagenomes</taxon>
    </lineage>
</organism>